<evidence type="ECO:0000313" key="2">
    <source>
        <dbReference type="Proteomes" id="UP000507470"/>
    </source>
</evidence>
<dbReference type="AlphaFoldDB" id="A0A6J8CK71"/>
<name>A0A6J8CK71_MYTCO</name>
<sequence length="307" mass="34970">MSNLILCGPCGYAKNKRNAKRWCTVCEEGLCCVPSHDRVCSDVIPLDKAAENAKCSTALVDLEDTLTKTLQNLQQIINDRAAALEKLYGQKQTIKNTINDTRVRIIQKLDDSEQKILLELDTQHGECKFEVSKLLNRVKNSESDLNFLKELTSQLKLFLSDIRLFLGTRQINEAVFKEVESVRERIKSVQNYEIYLQLHPVVMAFMNEIDQLGKISIKKTTINILFKEAKADRAQMQLPLPEMTSIYNVCLKLKKKFKVKHNRFWMGLSGCNILPNGNLLIANNYGNNALMEHSEDGQHIHDIPCSS</sequence>
<reference evidence="1 2" key="1">
    <citation type="submission" date="2020-06" db="EMBL/GenBank/DDBJ databases">
        <authorList>
            <person name="Li R."/>
            <person name="Bekaert M."/>
        </authorList>
    </citation>
    <scope>NUCLEOTIDE SEQUENCE [LARGE SCALE GENOMIC DNA]</scope>
    <source>
        <strain evidence="2">wild</strain>
    </source>
</reference>
<evidence type="ECO:0008006" key="3">
    <source>
        <dbReference type="Google" id="ProtNLM"/>
    </source>
</evidence>
<organism evidence="1 2">
    <name type="scientific">Mytilus coruscus</name>
    <name type="common">Sea mussel</name>
    <dbReference type="NCBI Taxonomy" id="42192"/>
    <lineage>
        <taxon>Eukaryota</taxon>
        <taxon>Metazoa</taxon>
        <taxon>Spiralia</taxon>
        <taxon>Lophotrochozoa</taxon>
        <taxon>Mollusca</taxon>
        <taxon>Bivalvia</taxon>
        <taxon>Autobranchia</taxon>
        <taxon>Pteriomorphia</taxon>
        <taxon>Mytilida</taxon>
        <taxon>Mytiloidea</taxon>
        <taxon>Mytilidae</taxon>
        <taxon>Mytilinae</taxon>
        <taxon>Mytilus</taxon>
    </lineage>
</organism>
<keyword evidence="2" id="KW-1185">Reference proteome</keyword>
<dbReference type="EMBL" id="CACVKT020005510">
    <property type="protein sequence ID" value="CAC5395454.1"/>
    <property type="molecule type" value="Genomic_DNA"/>
</dbReference>
<evidence type="ECO:0000313" key="1">
    <source>
        <dbReference type="EMBL" id="CAC5395454.1"/>
    </source>
</evidence>
<protein>
    <recommendedName>
        <fullName evidence="3">B box-type domain-containing protein</fullName>
    </recommendedName>
</protein>
<dbReference type="Proteomes" id="UP000507470">
    <property type="component" value="Unassembled WGS sequence"/>
</dbReference>
<accession>A0A6J8CK71</accession>
<gene>
    <name evidence="1" type="ORF">MCOR_30126</name>
</gene>
<dbReference type="OrthoDB" id="6134495at2759"/>
<proteinExistence type="predicted"/>